<proteinExistence type="predicted"/>
<dbReference type="KEGG" id="vg:18266125"/>
<keyword evidence="2" id="KW-1185">Reference proteome</keyword>
<accession>W5S4T9</accession>
<dbReference type="EMBL" id="KF740664">
    <property type="protein sequence ID" value="AHH01664.1"/>
    <property type="molecule type" value="Genomic_DNA"/>
</dbReference>
<sequence>MRSANLSSIFEKFHVLDEVLTILSRRRREVLQEFSEKELCDQGPFSFESICIIREIEKFISSGHAVNTSGLVFATYLQDCGIDRQMVFLAHKISELDVTNSHFSLLAEEVLTSSNLFPPNCYESNLALEAGLKSFISPRYRRLRLCLAILLELNRISIRRFLRNSLQFSSIEKAEKKLSNPLILLLIKACVCN</sequence>
<dbReference type="RefSeq" id="YP_009000999.1">
    <property type="nucleotide sequence ID" value="NC_023423.1"/>
</dbReference>
<organism evidence="1 2">
    <name type="scientific">Pithovirus sibericum</name>
    <dbReference type="NCBI Taxonomy" id="1450746"/>
    <lineage>
        <taxon>Viruses</taxon>
        <taxon>Pithoviruses</taxon>
        <taxon>Orthopithovirinae</taxon>
        <taxon>Alphapithovirus</taxon>
        <taxon>Alphapithovirus sibericum</taxon>
    </lineage>
</organism>
<dbReference type="Proteomes" id="UP000202176">
    <property type="component" value="Segment"/>
</dbReference>
<gene>
    <name evidence="1" type="ORF">pv_97</name>
</gene>
<evidence type="ECO:0000313" key="1">
    <source>
        <dbReference type="EMBL" id="AHH01664.1"/>
    </source>
</evidence>
<dbReference type="GeneID" id="18266125"/>
<name>W5S4T9_9VIRU</name>
<reference evidence="1 2" key="1">
    <citation type="journal article" date="2014" name="Proc. Natl. Acad. Sci. U.S.A.">
        <title>Thirty-thousand-year-old distant relative of giant icosahedral DNA viruses with a pandoravirus morphology.</title>
        <authorList>
            <person name="Legendre M."/>
            <person name="Bartoli J."/>
            <person name="Shmakova L."/>
            <person name="Jeudy S."/>
            <person name="Labadie K."/>
            <person name="Adrait A."/>
            <person name="Lescot M."/>
            <person name="Poirot O."/>
            <person name="Bertaux L."/>
            <person name="Bruley C."/>
            <person name="Coute Y."/>
            <person name="Rivkina E."/>
            <person name="Abergel C."/>
            <person name="Claverie J.M."/>
        </authorList>
    </citation>
    <scope>NUCLEOTIDE SEQUENCE [LARGE SCALE GENOMIC DNA]</scope>
    <source>
        <strain evidence="1">P1084-T</strain>
    </source>
</reference>
<evidence type="ECO:0000313" key="2">
    <source>
        <dbReference type="Proteomes" id="UP000202176"/>
    </source>
</evidence>
<protein>
    <submittedName>
        <fullName evidence="1">Uncharacterized protein</fullName>
    </submittedName>
</protein>